<dbReference type="AlphaFoldDB" id="A0A6S9ZQH7"/>
<name>A0A6S9ZQH7_CHRCT</name>
<sequence>MVSFDIARNELRGAVPWTLLARGTELTRLALLSPTVSSKLRCSLSSSTSSAARSSSSESVSSMSGDRSPEASRLLNTQPSRGSALERSQLDSKGAVLMDCCIFPVYAMRKHDVLRLERMPNFERALKQGILWMRQATLSPFGLAVMNPAGSALLGDVVLAARSCRAFYSHRWYCPETKEPHPDNADNAKLKQLQMLLRGPQSDVEFIWLDYWSVPQQDATTQSHVISALPYIVRTHGQFTAMVPNEAGLREYNGRGWCQLEQLASRCPFMGKQLETHRAVSLFQTSALTETNTKQRYLQHLHRTADEAGELAAVSVQAGTQMDEANAIKAGLRHGNGCCVSSSDETAPCGVLLLRELPDTIFNPCTDGKFGDDDMAHVPPEKKDRHRLKDVCDKVLAAIALETIDGKLHV</sequence>
<feature type="region of interest" description="Disordered" evidence="1">
    <location>
        <begin position="49"/>
        <end position="87"/>
    </location>
</feature>
<dbReference type="EMBL" id="HBIZ01042527">
    <property type="protein sequence ID" value="CAE0774551.1"/>
    <property type="molecule type" value="Transcribed_RNA"/>
</dbReference>
<gene>
    <name evidence="2" type="ORF">PCAR00345_LOCUS27185</name>
    <name evidence="3" type="ORF">PCAR00345_LOCUS27186</name>
</gene>
<proteinExistence type="predicted"/>
<protein>
    <recommendedName>
        <fullName evidence="4">Heterokaryon incompatibility domain-containing protein</fullName>
    </recommendedName>
</protein>
<evidence type="ECO:0000256" key="1">
    <source>
        <dbReference type="SAM" id="MobiDB-lite"/>
    </source>
</evidence>
<dbReference type="EMBL" id="HBIZ01042528">
    <property type="protein sequence ID" value="CAE0774552.1"/>
    <property type="molecule type" value="Transcribed_RNA"/>
</dbReference>
<organism evidence="3">
    <name type="scientific">Chrysotila carterae</name>
    <name type="common">Marine alga</name>
    <name type="synonym">Syracosphaera carterae</name>
    <dbReference type="NCBI Taxonomy" id="13221"/>
    <lineage>
        <taxon>Eukaryota</taxon>
        <taxon>Haptista</taxon>
        <taxon>Haptophyta</taxon>
        <taxon>Prymnesiophyceae</taxon>
        <taxon>Isochrysidales</taxon>
        <taxon>Isochrysidaceae</taxon>
        <taxon>Chrysotila</taxon>
    </lineage>
</organism>
<accession>A0A6S9ZQH7</accession>
<reference evidence="3" key="1">
    <citation type="submission" date="2021-01" db="EMBL/GenBank/DDBJ databases">
        <authorList>
            <person name="Corre E."/>
            <person name="Pelletier E."/>
            <person name="Niang G."/>
            <person name="Scheremetjew M."/>
            <person name="Finn R."/>
            <person name="Kale V."/>
            <person name="Holt S."/>
            <person name="Cochrane G."/>
            <person name="Meng A."/>
            <person name="Brown T."/>
            <person name="Cohen L."/>
        </authorList>
    </citation>
    <scope>NUCLEOTIDE SEQUENCE</scope>
    <source>
        <strain evidence="3">CCMP645</strain>
    </source>
</reference>
<evidence type="ECO:0008006" key="4">
    <source>
        <dbReference type="Google" id="ProtNLM"/>
    </source>
</evidence>
<feature type="compositionally biased region" description="Low complexity" evidence="1">
    <location>
        <begin position="49"/>
        <end position="66"/>
    </location>
</feature>
<evidence type="ECO:0000313" key="3">
    <source>
        <dbReference type="EMBL" id="CAE0774552.1"/>
    </source>
</evidence>
<evidence type="ECO:0000313" key="2">
    <source>
        <dbReference type="EMBL" id="CAE0774551.1"/>
    </source>
</evidence>